<evidence type="ECO:0000256" key="5">
    <source>
        <dbReference type="ARBA" id="ARBA00022884"/>
    </source>
</evidence>
<feature type="active site" description="Nucleophile" evidence="6">
    <location>
        <position position="65"/>
    </location>
</feature>
<dbReference type="GO" id="GO:0005634">
    <property type="term" value="C:nucleus"/>
    <property type="evidence" value="ECO:0007669"/>
    <property type="project" value="TreeGrafter"/>
</dbReference>
<keyword evidence="5 6" id="KW-0694">RNA-binding</keyword>
<protein>
    <recommendedName>
        <fullName evidence="7">SAM-dependent MTase RsmB/NOP-type domain-containing protein</fullName>
    </recommendedName>
</protein>
<evidence type="ECO:0000256" key="1">
    <source>
        <dbReference type="ARBA" id="ARBA00007494"/>
    </source>
</evidence>
<evidence type="ECO:0000313" key="9">
    <source>
        <dbReference type="Proteomes" id="UP000676336"/>
    </source>
</evidence>
<dbReference type="Proteomes" id="UP000676336">
    <property type="component" value="Unassembled WGS sequence"/>
</dbReference>
<dbReference type="InterPro" id="IPR023267">
    <property type="entry name" value="RCMT"/>
</dbReference>
<feature type="non-terminal residue" evidence="8">
    <location>
        <position position="1"/>
    </location>
</feature>
<comment type="caution">
    <text evidence="6">Lacks conserved residue(s) required for the propagation of feature annotation.</text>
</comment>
<evidence type="ECO:0000256" key="3">
    <source>
        <dbReference type="ARBA" id="ARBA00022679"/>
    </source>
</evidence>
<evidence type="ECO:0000256" key="6">
    <source>
        <dbReference type="PROSITE-ProRule" id="PRU01023"/>
    </source>
</evidence>
<evidence type="ECO:0000256" key="4">
    <source>
        <dbReference type="ARBA" id="ARBA00022691"/>
    </source>
</evidence>
<name>A0A8S3J8H7_9BILA</name>
<organism evidence="8 9">
    <name type="scientific">Rotaria magnacalcarata</name>
    <dbReference type="NCBI Taxonomy" id="392030"/>
    <lineage>
        <taxon>Eukaryota</taxon>
        <taxon>Metazoa</taxon>
        <taxon>Spiralia</taxon>
        <taxon>Gnathifera</taxon>
        <taxon>Rotifera</taxon>
        <taxon>Eurotatoria</taxon>
        <taxon>Bdelloidea</taxon>
        <taxon>Philodinida</taxon>
        <taxon>Philodinidae</taxon>
        <taxon>Rotaria</taxon>
    </lineage>
</organism>
<dbReference type="PROSITE" id="PS01153">
    <property type="entry name" value="NOL1_NOP2_SUN"/>
    <property type="match status" value="1"/>
</dbReference>
<dbReference type="InterPro" id="IPR001678">
    <property type="entry name" value="MeTrfase_RsmB-F_NOP2_dom"/>
</dbReference>
<reference evidence="8" key="1">
    <citation type="submission" date="2021-02" db="EMBL/GenBank/DDBJ databases">
        <authorList>
            <person name="Nowell W R."/>
        </authorList>
    </citation>
    <scope>NUCLEOTIDE SEQUENCE</scope>
</reference>
<dbReference type="GO" id="GO:0005737">
    <property type="term" value="C:cytoplasm"/>
    <property type="evidence" value="ECO:0007669"/>
    <property type="project" value="TreeGrafter"/>
</dbReference>
<keyword evidence="3 6" id="KW-0808">Transferase</keyword>
<dbReference type="InterPro" id="IPR029063">
    <property type="entry name" value="SAM-dependent_MTases_sf"/>
</dbReference>
<sequence length="152" mass="16958">NGNISFDRILCDVPCSGDGTLRKNPDLWKKWNPGHAFSLQSIQLRIATRGIQLLAPGGLMVYSTCSMNPIENESVVAQLLQAFQGQISLVDISDKLPGLKTIPGLKKWCIIGKNQEIYNSFEEVPKNMQSLARPNMFAPSSDVIEQLNIERW</sequence>
<evidence type="ECO:0000313" key="8">
    <source>
        <dbReference type="EMBL" id="CAF5215691.1"/>
    </source>
</evidence>
<gene>
    <name evidence="8" type="ORF">SMN809_LOCUS79687</name>
</gene>
<feature type="domain" description="SAM-dependent MTase RsmB/NOP-type" evidence="7">
    <location>
        <begin position="1"/>
        <end position="124"/>
    </location>
</feature>
<dbReference type="SUPFAM" id="SSF53335">
    <property type="entry name" value="S-adenosyl-L-methionine-dependent methyltransferases"/>
    <property type="match status" value="1"/>
</dbReference>
<dbReference type="PROSITE" id="PS51686">
    <property type="entry name" value="SAM_MT_RSMB_NOP"/>
    <property type="match status" value="1"/>
</dbReference>
<dbReference type="PANTHER" id="PTHR22808:SF1">
    <property type="entry name" value="RNA CYTOSINE-C(5)-METHYLTRANSFERASE NSUN2-RELATED"/>
    <property type="match status" value="1"/>
</dbReference>
<comment type="similarity">
    <text evidence="1 6">Belongs to the class I-like SAM-binding methyltransferase superfamily. RsmB/NOP family.</text>
</comment>
<keyword evidence="4 6" id="KW-0949">S-adenosyl-L-methionine</keyword>
<evidence type="ECO:0000259" key="7">
    <source>
        <dbReference type="PROSITE" id="PS51686"/>
    </source>
</evidence>
<dbReference type="PANTHER" id="PTHR22808">
    <property type="entry name" value="NCL1 YEAST -RELATED NOL1/NOP2/FMU SUN DOMAIN-CONTAINING"/>
    <property type="match status" value="1"/>
</dbReference>
<dbReference type="EMBL" id="CAJOBI010343201">
    <property type="protein sequence ID" value="CAF5215691.1"/>
    <property type="molecule type" value="Genomic_DNA"/>
</dbReference>
<dbReference type="Gene3D" id="3.40.50.150">
    <property type="entry name" value="Vaccinia Virus protein VP39"/>
    <property type="match status" value="1"/>
</dbReference>
<dbReference type="InterPro" id="IPR018314">
    <property type="entry name" value="RsmB/NOL1/NOP2-like_CS"/>
</dbReference>
<dbReference type="Pfam" id="PF01189">
    <property type="entry name" value="Methyltr_RsmB-F"/>
    <property type="match status" value="1"/>
</dbReference>
<evidence type="ECO:0000256" key="2">
    <source>
        <dbReference type="ARBA" id="ARBA00022603"/>
    </source>
</evidence>
<dbReference type="PRINTS" id="PR02008">
    <property type="entry name" value="RCMTFAMILY"/>
</dbReference>
<feature type="binding site" evidence="6">
    <location>
        <position position="12"/>
    </location>
    <ligand>
        <name>S-adenosyl-L-methionine</name>
        <dbReference type="ChEBI" id="CHEBI:59789"/>
    </ligand>
</feature>
<dbReference type="AlphaFoldDB" id="A0A8S3J8H7"/>
<keyword evidence="2 6" id="KW-0489">Methyltransferase</keyword>
<dbReference type="GO" id="GO:0000049">
    <property type="term" value="F:tRNA binding"/>
    <property type="evidence" value="ECO:0007669"/>
    <property type="project" value="TreeGrafter"/>
</dbReference>
<proteinExistence type="inferred from homology"/>
<dbReference type="GO" id="GO:0030488">
    <property type="term" value="P:tRNA methylation"/>
    <property type="evidence" value="ECO:0007669"/>
    <property type="project" value="TreeGrafter"/>
</dbReference>
<dbReference type="GO" id="GO:0016428">
    <property type="term" value="F:tRNA (cytidine-5-)-methyltransferase activity"/>
    <property type="evidence" value="ECO:0007669"/>
    <property type="project" value="TreeGrafter"/>
</dbReference>
<dbReference type="InterPro" id="IPR049560">
    <property type="entry name" value="MeTrfase_RsmB-F_NOP2_cat"/>
</dbReference>
<accession>A0A8S3J8H7</accession>
<comment type="caution">
    <text evidence="8">The sequence shown here is derived from an EMBL/GenBank/DDBJ whole genome shotgun (WGS) entry which is preliminary data.</text>
</comment>